<evidence type="ECO:0000313" key="11">
    <source>
        <dbReference type="Proteomes" id="UP000325113"/>
    </source>
</evidence>
<dbReference type="OMA" id="GVKQMQK"/>
<evidence type="ECO:0008006" key="12">
    <source>
        <dbReference type="Google" id="ProtNLM"/>
    </source>
</evidence>
<gene>
    <name evidence="7" type="ORF">FNF27_02612</name>
    <name evidence="5" type="ORF">FNF28_05893</name>
    <name evidence="4" type="ORF">FNF29_05208</name>
    <name evidence="6" type="ORF">FNF31_02410</name>
</gene>
<dbReference type="AlphaFoldDB" id="A0A5A8D2C8"/>
<dbReference type="Gene3D" id="6.10.250.1710">
    <property type="match status" value="1"/>
</dbReference>
<proteinExistence type="inferred from homology"/>
<dbReference type="PANTHER" id="PTHR22761:SF12">
    <property type="entry name" value="CHARGED MULTIVESICULAR BODY PROTEIN 5"/>
    <property type="match status" value="1"/>
</dbReference>
<dbReference type="GO" id="GO:0032511">
    <property type="term" value="P:late endosome to vacuole transport via multivesicular body sorting pathway"/>
    <property type="evidence" value="ECO:0007669"/>
    <property type="project" value="TreeGrafter"/>
</dbReference>
<dbReference type="EMBL" id="VLTL01000131">
    <property type="protein sequence ID" value="KAA0159355.1"/>
    <property type="molecule type" value="Genomic_DNA"/>
</dbReference>
<evidence type="ECO:0000313" key="6">
    <source>
        <dbReference type="EMBL" id="KAA0164174.1"/>
    </source>
</evidence>
<dbReference type="Gene3D" id="1.10.287.1060">
    <property type="entry name" value="ESAT-6-like"/>
    <property type="match status" value="1"/>
</dbReference>
<evidence type="ECO:0000256" key="3">
    <source>
        <dbReference type="SAM" id="MobiDB-lite"/>
    </source>
</evidence>
<feature type="compositionally biased region" description="Low complexity" evidence="3">
    <location>
        <begin position="9"/>
        <end position="21"/>
    </location>
</feature>
<evidence type="ECO:0000313" key="10">
    <source>
        <dbReference type="Proteomes" id="UP000324907"/>
    </source>
</evidence>
<keyword evidence="9" id="KW-1185">Reference proteome</keyword>
<evidence type="ECO:0000256" key="2">
    <source>
        <dbReference type="ARBA" id="ARBA00023054"/>
    </source>
</evidence>
<dbReference type="InterPro" id="IPR005024">
    <property type="entry name" value="Snf7_fam"/>
</dbReference>
<dbReference type="Proteomes" id="UP000324907">
    <property type="component" value="Unassembled WGS sequence"/>
</dbReference>
<evidence type="ECO:0000256" key="1">
    <source>
        <dbReference type="ARBA" id="ARBA00006190"/>
    </source>
</evidence>
<dbReference type="EMBL" id="VLTM01000018">
    <property type="protein sequence ID" value="KAA0164174.1"/>
    <property type="molecule type" value="Genomic_DNA"/>
</dbReference>
<comment type="caution">
    <text evidence="5">The sequence shown here is derived from an EMBL/GenBank/DDBJ whole genome shotgun (WGS) entry which is preliminary data.</text>
</comment>
<feature type="region of interest" description="Disordered" evidence="3">
    <location>
        <begin position="1"/>
        <end position="23"/>
    </location>
</feature>
<evidence type="ECO:0000313" key="9">
    <source>
        <dbReference type="Proteomes" id="UP000323011"/>
    </source>
</evidence>
<dbReference type="OrthoDB" id="3973241at2759"/>
<dbReference type="GO" id="GO:0006900">
    <property type="term" value="P:vesicle budding from membrane"/>
    <property type="evidence" value="ECO:0007669"/>
    <property type="project" value="TreeGrafter"/>
</dbReference>
<dbReference type="Pfam" id="PF03357">
    <property type="entry name" value="Snf7"/>
    <property type="match status" value="1"/>
</dbReference>
<dbReference type="GO" id="GO:0005771">
    <property type="term" value="C:multivesicular body"/>
    <property type="evidence" value="ECO:0007669"/>
    <property type="project" value="TreeGrafter"/>
</dbReference>
<dbReference type="Proteomes" id="UP000322899">
    <property type="component" value="Unassembled WGS sequence"/>
</dbReference>
<comment type="similarity">
    <text evidence="1">Belongs to the SNF7 family.</text>
</comment>
<dbReference type="Proteomes" id="UP000325113">
    <property type="component" value="Unassembled WGS sequence"/>
</dbReference>
<evidence type="ECO:0000313" key="5">
    <source>
        <dbReference type="EMBL" id="KAA0159355.1"/>
    </source>
</evidence>
<organism evidence="5 10">
    <name type="scientific">Cafeteria roenbergensis</name>
    <name type="common">Marine flagellate</name>
    <dbReference type="NCBI Taxonomy" id="33653"/>
    <lineage>
        <taxon>Eukaryota</taxon>
        <taxon>Sar</taxon>
        <taxon>Stramenopiles</taxon>
        <taxon>Bigyra</taxon>
        <taxon>Opalozoa</taxon>
        <taxon>Bicosoecida</taxon>
        <taxon>Cafeteriaceae</taxon>
        <taxon>Cafeteria</taxon>
    </lineage>
</organism>
<evidence type="ECO:0000313" key="8">
    <source>
        <dbReference type="Proteomes" id="UP000322899"/>
    </source>
</evidence>
<evidence type="ECO:0000313" key="4">
    <source>
        <dbReference type="EMBL" id="KAA0150633.1"/>
    </source>
</evidence>
<protein>
    <recommendedName>
        <fullName evidence="12">Charged multivesicular body protein 5</fullName>
    </recommendedName>
</protein>
<evidence type="ECO:0000313" key="7">
    <source>
        <dbReference type="EMBL" id="KAA0175891.1"/>
    </source>
</evidence>
<sequence length="246" mass="25700">MFGRVFGRAPAPAAPAAPAAPVRSLAETIEDADKRGAHMQAKIAACNKELHGLKQQLARTRSPAQQNLIKKKMLAILQRRKLYERNASQMMSVATKMESTSMAIESAEMATNQVATIRQQVGVLKDKTAELDLDALEDAQDDLEDLMGDVDEVHEIMGRSFGMDEVSDADLDAELALIGEEDGLDLGEEFDGIEAGPGGVSDPYAMPAVPAAAAASSAGPVPVAAGTAMPAVPAASGSHDAYGGTL</sequence>
<reference evidence="8 9" key="1">
    <citation type="submission" date="2019-07" db="EMBL/GenBank/DDBJ databases">
        <title>Genomes of Cafeteria roenbergensis.</title>
        <authorList>
            <person name="Fischer M.G."/>
            <person name="Hackl T."/>
            <person name="Roman M."/>
        </authorList>
    </citation>
    <scope>NUCLEOTIDE SEQUENCE [LARGE SCALE GENOMIC DNA]</scope>
    <source>
        <strain evidence="4 9">BVI</strain>
        <strain evidence="6 11">Cflag</strain>
        <strain evidence="7 8">E4-10P</strain>
        <strain evidence="5 10">RCC970-E3</strain>
    </source>
</reference>
<name>A0A5A8D2C8_CAFRO</name>
<accession>A0A5A8D2C8</accession>
<dbReference type="PANTHER" id="PTHR22761">
    <property type="entry name" value="CHARGED MULTIVESICULAR BODY PROTEIN"/>
    <property type="match status" value="1"/>
</dbReference>
<dbReference type="EMBL" id="VLTN01000033">
    <property type="protein sequence ID" value="KAA0150633.1"/>
    <property type="molecule type" value="Genomic_DNA"/>
</dbReference>
<dbReference type="Proteomes" id="UP000323011">
    <property type="component" value="Unassembled WGS sequence"/>
</dbReference>
<dbReference type="EMBL" id="VLTO01000011">
    <property type="protein sequence ID" value="KAA0175891.1"/>
    <property type="molecule type" value="Genomic_DNA"/>
</dbReference>
<keyword evidence="2" id="KW-0175">Coiled coil</keyword>